<accession>A0A9D1L4K0</accession>
<dbReference type="PROSITE" id="PS51099">
    <property type="entry name" value="PTS_EIIB_TYPE_2"/>
    <property type="match status" value="1"/>
</dbReference>
<dbReference type="GO" id="GO:0008982">
    <property type="term" value="F:protein-N(PI)-phosphohistidine-sugar phosphotransferase activity"/>
    <property type="evidence" value="ECO:0007669"/>
    <property type="project" value="InterPro"/>
</dbReference>
<keyword evidence="3" id="KW-0762">Sugar transport</keyword>
<evidence type="ECO:0000256" key="1">
    <source>
        <dbReference type="ARBA" id="ARBA00022679"/>
    </source>
</evidence>
<dbReference type="SUPFAM" id="SSF52794">
    <property type="entry name" value="PTS system IIB component-like"/>
    <property type="match status" value="1"/>
</dbReference>
<dbReference type="GO" id="GO:0009401">
    <property type="term" value="P:phosphoenolpyruvate-dependent sugar phosphotransferase system"/>
    <property type="evidence" value="ECO:0007669"/>
    <property type="project" value="InterPro"/>
</dbReference>
<dbReference type="InterPro" id="IPR036095">
    <property type="entry name" value="PTS_EIIB-like_sf"/>
</dbReference>
<dbReference type="EMBL" id="DVMQ01000011">
    <property type="protein sequence ID" value="HIU23900.1"/>
    <property type="molecule type" value="Genomic_DNA"/>
</dbReference>
<evidence type="ECO:0000313" key="3">
    <source>
        <dbReference type="EMBL" id="HIU23900.1"/>
    </source>
</evidence>
<dbReference type="InterPro" id="IPR003501">
    <property type="entry name" value="PTS_EIIB_2/3"/>
</dbReference>
<dbReference type="Proteomes" id="UP000824078">
    <property type="component" value="Unassembled WGS sequence"/>
</dbReference>
<name>A0A9D1L4K0_9ACTN</name>
<evidence type="ECO:0000259" key="2">
    <source>
        <dbReference type="PROSITE" id="PS51099"/>
    </source>
</evidence>
<evidence type="ECO:0000313" key="4">
    <source>
        <dbReference type="Proteomes" id="UP000824078"/>
    </source>
</evidence>
<reference evidence="3" key="2">
    <citation type="journal article" date="2021" name="PeerJ">
        <title>Extensive microbial diversity within the chicken gut microbiome revealed by metagenomics and culture.</title>
        <authorList>
            <person name="Gilroy R."/>
            <person name="Ravi A."/>
            <person name="Getino M."/>
            <person name="Pursley I."/>
            <person name="Horton D.L."/>
            <person name="Alikhan N.F."/>
            <person name="Baker D."/>
            <person name="Gharbi K."/>
            <person name="Hall N."/>
            <person name="Watson M."/>
            <person name="Adriaenssens E.M."/>
            <person name="Foster-Nyarko E."/>
            <person name="Jarju S."/>
            <person name="Secka A."/>
            <person name="Antonio M."/>
            <person name="Oren A."/>
            <person name="Chaudhuri R.R."/>
            <person name="La Ragione R."/>
            <person name="Hildebrand F."/>
            <person name="Pallen M.J."/>
        </authorList>
    </citation>
    <scope>NUCLEOTIDE SEQUENCE</scope>
    <source>
        <strain evidence="3">ChiHjej12B11-29160</strain>
    </source>
</reference>
<proteinExistence type="predicted"/>
<organism evidence="3 4">
    <name type="scientific">Candidatus Coprovicinus avistercoris</name>
    <dbReference type="NCBI Taxonomy" id="2840754"/>
    <lineage>
        <taxon>Bacteria</taxon>
        <taxon>Bacillati</taxon>
        <taxon>Actinomycetota</taxon>
        <taxon>Coriobacteriia</taxon>
        <taxon>Coriobacteriales</taxon>
        <taxon>Coriobacteriaceae</taxon>
        <taxon>Coriobacteriaceae incertae sedis</taxon>
        <taxon>Candidatus Coprovicinus</taxon>
    </lineage>
</organism>
<dbReference type="Gene3D" id="3.40.50.2300">
    <property type="match status" value="1"/>
</dbReference>
<protein>
    <submittedName>
        <fullName evidence="3">PTS sugar transporter subunit IIB</fullName>
    </submittedName>
</protein>
<dbReference type="Pfam" id="PF02302">
    <property type="entry name" value="PTS_IIB"/>
    <property type="match status" value="1"/>
</dbReference>
<feature type="domain" description="PTS EIIB type-2" evidence="2">
    <location>
        <begin position="4"/>
        <end position="95"/>
    </location>
</feature>
<comment type="caution">
    <text evidence="3">The sequence shown here is derived from an EMBL/GenBank/DDBJ whole genome shotgun (WGS) entry which is preliminary data.</text>
</comment>
<gene>
    <name evidence="3" type="ORF">IAD17_03140</name>
</gene>
<dbReference type="InterPro" id="IPR013011">
    <property type="entry name" value="PTS_EIIB_2"/>
</dbReference>
<dbReference type="AlphaFoldDB" id="A0A9D1L4K0"/>
<sequence length="95" mass="10399">MKVKKIMCACGSGLGSSLMVEMNIQDVLKKMGISGVEVTHSTTSDVHPGAADLFVVGRDLADFIKDIPDEQKIVLVNIIDKNELEEKLREKNIEA</sequence>
<keyword evidence="3" id="KW-0813">Transport</keyword>
<keyword evidence="1" id="KW-0808">Transferase</keyword>
<reference evidence="3" key="1">
    <citation type="submission" date="2020-10" db="EMBL/GenBank/DDBJ databases">
        <authorList>
            <person name="Gilroy R."/>
        </authorList>
    </citation>
    <scope>NUCLEOTIDE SEQUENCE</scope>
    <source>
        <strain evidence="3">ChiHjej12B11-29160</strain>
    </source>
</reference>
<dbReference type="CDD" id="cd05563">
    <property type="entry name" value="PTS_IIB_ascorbate"/>
    <property type="match status" value="1"/>
</dbReference>